<keyword evidence="1" id="KW-0175">Coiled coil</keyword>
<name>A0ABQ0BV61_9FIRM</name>
<comment type="caution">
    <text evidence="3">The sequence shown here is derived from an EMBL/GenBank/DDBJ whole genome shotgun (WGS) entry which is preliminary data.</text>
</comment>
<evidence type="ECO:0000259" key="2">
    <source>
        <dbReference type="Pfam" id="PF10651"/>
    </source>
</evidence>
<dbReference type="Pfam" id="PF10651">
    <property type="entry name" value="BppU_N"/>
    <property type="match status" value="1"/>
</dbReference>
<dbReference type="EMBL" id="BAABZQ010000001">
    <property type="protein sequence ID" value="GAA6500423.1"/>
    <property type="molecule type" value="Genomic_DNA"/>
</dbReference>
<feature type="coiled-coil region" evidence="1">
    <location>
        <begin position="228"/>
        <end position="255"/>
    </location>
</feature>
<keyword evidence="4" id="KW-1185">Reference proteome</keyword>
<evidence type="ECO:0000313" key="3">
    <source>
        <dbReference type="EMBL" id="GAA6500423.1"/>
    </source>
</evidence>
<dbReference type="Proteomes" id="UP001600941">
    <property type="component" value="Unassembled WGS sequence"/>
</dbReference>
<dbReference type="InterPro" id="IPR018913">
    <property type="entry name" value="BppU_N"/>
</dbReference>
<accession>A0ABQ0BV61</accession>
<gene>
    <name evidence="3" type="ORF">K340107D12_32390</name>
</gene>
<feature type="domain" description="BppU N-terminal" evidence="2">
    <location>
        <begin position="8"/>
        <end position="142"/>
    </location>
</feature>
<sequence length="334" mass="33917">MADITISQEITVELDGNSPFEYIVVKEGDKGSRILAINLLQNKQPYTIPTGCIARIKYFKPDGNPVLNDCTIIGNKILMTYTEQMLAAAGTAKGEIVLIKQNQELKSATFYTKIVSQVYKTEGLVSDKEFLSFSETLVEMNQAADAAAENANIAETAAGNANTKASAANTAASSANSAATKANNAATAANNAATAANNAAASVNEAKNAATTAAGTANSAASNANAKATAADTAAKKATEAANNAEQQAEAAAQAAGEVAAAEIQKVTQAATTATQSANTAAGKANTAATAAQAAADACEGIAAGINTIPDLKTGYIYSIGIENGKMYLERAES</sequence>
<reference evidence="3 4" key="1">
    <citation type="submission" date="2024-04" db="EMBL/GenBank/DDBJ databases">
        <title>Defined microbial consortia suppress multidrug-resistant proinflammatory Enterobacteriaceae via ecological control.</title>
        <authorList>
            <person name="Furuichi M."/>
            <person name="Kawaguchi T."/>
            <person name="Pust M."/>
            <person name="Yasuma K."/>
            <person name="Plichta D."/>
            <person name="Hasegawa N."/>
            <person name="Ohya T."/>
            <person name="Bhattarai S."/>
            <person name="Sasajima S."/>
            <person name="Aoto Y."/>
            <person name="Tuganbaev T."/>
            <person name="Yaginuma M."/>
            <person name="Ueda M."/>
            <person name="Okahashi N."/>
            <person name="Amafuji K."/>
            <person name="Kiridooshi Y."/>
            <person name="Sugita K."/>
            <person name="Strazar M."/>
            <person name="Skelly A."/>
            <person name="Suda W."/>
            <person name="Hattori M."/>
            <person name="Nakamoto N."/>
            <person name="Caballero S."/>
            <person name="Norman J."/>
            <person name="Olle B."/>
            <person name="Tanoue T."/>
            <person name="Arita M."/>
            <person name="Bucci V."/>
            <person name="Atarashi K."/>
            <person name="Xavier R."/>
            <person name="Honda K."/>
        </authorList>
    </citation>
    <scope>NUCLEOTIDE SEQUENCE [LARGE SCALE GENOMIC DNA]</scope>
    <source>
        <strain evidence="4">k34-0107-D12</strain>
    </source>
</reference>
<protein>
    <recommendedName>
        <fullName evidence="2">BppU N-terminal domain-containing protein</fullName>
    </recommendedName>
</protein>
<dbReference type="Gene3D" id="2.60.40.3350">
    <property type="match status" value="1"/>
</dbReference>
<dbReference type="RefSeq" id="WP_390424261.1">
    <property type="nucleotide sequence ID" value="NZ_BAABZQ010000001.1"/>
</dbReference>
<evidence type="ECO:0000313" key="4">
    <source>
        <dbReference type="Proteomes" id="UP001600941"/>
    </source>
</evidence>
<organism evidence="3 4">
    <name type="scientific">Blautia parvula</name>
    <dbReference type="NCBI Taxonomy" id="2877527"/>
    <lineage>
        <taxon>Bacteria</taxon>
        <taxon>Bacillati</taxon>
        <taxon>Bacillota</taxon>
        <taxon>Clostridia</taxon>
        <taxon>Lachnospirales</taxon>
        <taxon>Lachnospiraceae</taxon>
        <taxon>Blautia</taxon>
    </lineage>
</organism>
<evidence type="ECO:0000256" key="1">
    <source>
        <dbReference type="SAM" id="Coils"/>
    </source>
</evidence>
<proteinExistence type="predicted"/>